<evidence type="ECO:0000256" key="3">
    <source>
        <dbReference type="ARBA" id="ARBA00022490"/>
    </source>
</evidence>
<dbReference type="GO" id="GO:0008384">
    <property type="term" value="F:IkappaB kinase activity"/>
    <property type="evidence" value="ECO:0007669"/>
    <property type="project" value="UniProtKB-EC"/>
</dbReference>
<dbReference type="CTD" id="44432"/>
<evidence type="ECO:0000313" key="13">
    <source>
        <dbReference type="RefSeq" id="XP_033358084.1"/>
    </source>
</evidence>
<dbReference type="InterPro" id="IPR008271">
    <property type="entry name" value="Ser/Thr_kinase_AS"/>
</dbReference>
<dbReference type="InterPro" id="IPR046375">
    <property type="entry name" value="IKBKB_SDD_sf"/>
</dbReference>
<dbReference type="PROSITE" id="PS00108">
    <property type="entry name" value="PROTEIN_KINASE_ST"/>
    <property type="match status" value="1"/>
</dbReference>
<organism evidence="11 12">
    <name type="scientific">Bombus vosnesenskii</name>
    <dbReference type="NCBI Taxonomy" id="207650"/>
    <lineage>
        <taxon>Eukaryota</taxon>
        <taxon>Metazoa</taxon>
        <taxon>Ecdysozoa</taxon>
        <taxon>Arthropoda</taxon>
        <taxon>Hexapoda</taxon>
        <taxon>Insecta</taxon>
        <taxon>Pterygota</taxon>
        <taxon>Neoptera</taxon>
        <taxon>Endopterygota</taxon>
        <taxon>Hymenoptera</taxon>
        <taxon>Apocrita</taxon>
        <taxon>Aculeata</taxon>
        <taxon>Apoidea</taxon>
        <taxon>Anthophila</taxon>
        <taxon>Apidae</taxon>
        <taxon>Bombus</taxon>
        <taxon>Pyrobombus</taxon>
    </lineage>
</organism>
<sequence length="713" mass="82835">MTATPAFIEGWSLDKVLGSGGFGIVELWIHKSGEKLAIKICKREVAQLKETQRKRWINEVQIMKRLKHPNIVKGLNLPFKHPDDKVDLPLLCMEFCRKGDLRKVLRKVENCCGVSEKEAISVMKDISSAIEYLHSNNITHRDLKPENIVLQDECDIISYKLIDLGYAKELGEDSTSGSLVGTLNYIAPELLWKQTYSCSVDYWSLGILFYELVTGTRPFLPKMQHTMSWMQHIRNKRYDDICAFKSKGKVVFGQDITGPTNLSKNLRNKLIEWFKVVLQWDPKKRGKQYESGISKLVVFELLHSILSKQIVHVFVASMYKINTYEIDNTTKITDLQYMIEKDIDIPINQQTLTDYFGKILIENQTPLLSQIQNTDLFVFKNESPLIETIPIPAIPMEIRNIIELPKALLDFETLQDYYRVTIFFIRQQINLFQLYIFALTIKLDLVIEKLDTFNKNMTNTLTHINNLLSELSIVRIKWEGETINKKKLTALEINCKKVAKLVKAANQIKLKFNPLIVESSRLSNEVKSIDCIKDMFEIYNKIEKIYELHKDEYSHKYARPTEIAKLIFEFLKVQGVEFHNISEIIKQMAKLESELRTLEMIFDSVIAMKTVYCEELQNITQHLTSNVFDISNKKYLSLSTSTNKATNVLLHDSTEISNEFDSNQFLNISSMKHKEKLNTENDVIYDNLVIRYTLDNLLIEMQKRYMELLSLEL</sequence>
<evidence type="ECO:0000256" key="8">
    <source>
        <dbReference type="ARBA" id="ARBA00022840"/>
    </source>
</evidence>
<protein>
    <recommendedName>
        <fullName evidence="2">IkappaB kinase</fullName>
        <ecNumber evidence="2">2.7.11.10</ecNumber>
    </recommendedName>
</protein>
<keyword evidence="11" id="KW-1185">Reference proteome</keyword>
<dbReference type="GO" id="GO:0045944">
    <property type="term" value="P:positive regulation of transcription by RNA polymerase II"/>
    <property type="evidence" value="ECO:0007669"/>
    <property type="project" value="TreeGrafter"/>
</dbReference>
<evidence type="ECO:0000256" key="6">
    <source>
        <dbReference type="ARBA" id="ARBA00022741"/>
    </source>
</evidence>
<evidence type="ECO:0000256" key="5">
    <source>
        <dbReference type="ARBA" id="ARBA00022679"/>
    </source>
</evidence>
<evidence type="ECO:0000256" key="4">
    <source>
        <dbReference type="ARBA" id="ARBA00022527"/>
    </source>
</evidence>
<evidence type="ECO:0000313" key="12">
    <source>
        <dbReference type="RefSeq" id="XP_033358083.1"/>
    </source>
</evidence>
<dbReference type="KEGG" id="bvk:117237830"/>
<dbReference type="Gene3D" id="1.10.510.10">
    <property type="entry name" value="Transferase(Phosphotransferase) domain 1"/>
    <property type="match status" value="1"/>
</dbReference>
<dbReference type="SMART" id="SM00220">
    <property type="entry name" value="S_TKc"/>
    <property type="match status" value="1"/>
</dbReference>
<keyword evidence="4" id="KW-0723">Serine/threonine-protein kinase</keyword>
<dbReference type="Gene3D" id="3.10.20.90">
    <property type="entry name" value="Phosphatidylinositol 3-kinase Catalytic Subunit, Chain A, domain 1"/>
    <property type="match status" value="1"/>
</dbReference>
<evidence type="ECO:0000256" key="7">
    <source>
        <dbReference type="ARBA" id="ARBA00022777"/>
    </source>
</evidence>
<dbReference type="PANTHER" id="PTHR22969">
    <property type="entry name" value="IKB KINASE"/>
    <property type="match status" value="1"/>
</dbReference>
<name>A0A6J3KXG3_9HYME</name>
<dbReference type="GO" id="GO:0008385">
    <property type="term" value="C:IkappaB kinase complex"/>
    <property type="evidence" value="ECO:0007669"/>
    <property type="project" value="TreeGrafter"/>
</dbReference>
<dbReference type="RefSeq" id="XP_033358083.1">
    <property type="nucleotide sequence ID" value="XM_033502192.1"/>
</dbReference>
<dbReference type="PANTHER" id="PTHR22969:SF17">
    <property type="entry name" value="INHIBITOR OF NUCLEAR FACTOR KAPPA-B KINASE SUBUNIT BETA"/>
    <property type="match status" value="1"/>
</dbReference>
<dbReference type="GO" id="GO:0033209">
    <property type="term" value="P:tumor necrosis factor-mediated signaling pathway"/>
    <property type="evidence" value="ECO:0007669"/>
    <property type="project" value="TreeGrafter"/>
</dbReference>
<dbReference type="Gene3D" id="1.20.1270.250">
    <property type="match status" value="1"/>
</dbReference>
<reference evidence="12 13" key="1">
    <citation type="submission" date="2025-04" db="UniProtKB">
        <authorList>
            <consortium name="RefSeq"/>
        </authorList>
    </citation>
    <scope>IDENTIFICATION</scope>
    <source>
        <tissue evidence="12 13">Muscle</tissue>
    </source>
</reference>
<keyword evidence="8" id="KW-0067">ATP-binding</keyword>
<dbReference type="SUPFAM" id="SSF56112">
    <property type="entry name" value="Protein kinase-like (PK-like)"/>
    <property type="match status" value="1"/>
</dbReference>
<gene>
    <name evidence="12 13" type="primary">LOC117237830</name>
</gene>
<proteinExistence type="predicted"/>
<dbReference type="AlphaFoldDB" id="A0A6J3KXG3"/>
<dbReference type="GO" id="GO:0005524">
    <property type="term" value="F:ATP binding"/>
    <property type="evidence" value="ECO:0007669"/>
    <property type="project" value="UniProtKB-KW"/>
</dbReference>
<evidence type="ECO:0000313" key="11">
    <source>
        <dbReference type="Proteomes" id="UP000504631"/>
    </source>
</evidence>
<dbReference type="EC" id="2.7.11.10" evidence="2"/>
<keyword evidence="6" id="KW-0547">Nucleotide-binding</keyword>
<dbReference type="Proteomes" id="UP000504631">
    <property type="component" value="Unplaced"/>
</dbReference>
<keyword evidence="3" id="KW-0963">Cytoplasm</keyword>
<dbReference type="PROSITE" id="PS50011">
    <property type="entry name" value="PROTEIN_KINASE_DOM"/>
    <property type="match status" value="1"/>
</dbReference>
<feature type="domain" description="Protein kinase" evidence="10">
    <location>
        <begin position="11"/>
        <end position="306"/>
    </location>
</feature>
<dbReference type="InterPro" id="IPR000719">
    <property type="entry name" value="Prot_kinase_dom"/>
</dbReference>
<dbReference type="GeneID" id="117237830"/>
<evidence type="ECO:0000256" key="9">
    <source>
        <dbReference type="ARBA" id="ARBA00048789"/>
    </source>
</evidence>
<dbReference type="InterPro" id="IPR051180">
    <property type="entry name" value="IKK"/>
</dbReference>
<evidence type="ECO:0000259" key="10">
    <source>
        <dbReference type="PROSITE" id="PS50011"/>
    </source>
</evidence>
<dbReference type="InterPro" id="IPR011009">
    <property type="entry name" value="Kinase-like_dom_sf"/>
</dbReference>
<dbReference type="RefSeq" id="XP_033358084.1">
    <property type="nucleotide sequence ID" value="XM_033502193.1"/>
</dbReference>
<comment type="catalytic activity">
    <reaction evidence="9">
        <text>L-seryl-[I-kappa-B protein] + ATP = O-phospho-L-seryl-[I-kappa-B protein] + ADP + H(+)</text>
        <dbReference type="Rhea" id="RHEA:19073"/>
        <dbReference type="Rhea" id="RHEA-COMP:13698"/>
        <dbReference type="Rhea" id="RHEA-COMP:13699"/>
        <dbReference type="ChEBI" id="CHEBI:15378"/>
        <dbReference type="ChEBI" id="CHEBI:29999"/>
        <dbReference type="ChEBI" id="CHEBI:30616"/>
        <dbReference type="ChEBI" id="CHEBI:83421"/>
        <dbReference type="ChEBI" id="CHEBI:456216"/>
        <dbReference type="EC" id="2.7.11.10"/>
    </reaction>
</comment>
<comment type="subcellular location">
    <subcellularLocation>
        <location evidence="1">Cytoplasm</location>
    </subcellularLocation>
</comment>
<keyword evidence="7" id="KW-0418">Kinase</keyword>
<dbReference type="Pfam" id="PF00069">
    <property type="entry name" value="Pkinase"/>
    <property type="match status" value="1"/>
</dbReference>
<evidence type="ECO:0000256" key="1">
    <source>
        <dbReference type="ARBA" id="ARBA00004496"/>
    </source>
</evidence>
<keyword evidence="5" id="KW-0808">Transferase</keyword>
<evidence type="ECO:0000256" key="2">
    <source>
        <dbReference type="ARBA" id="ARBA00012442"/>
    </source>
</evidence>
<accession>A0A6J3KXG3</accession>